<dbReference type="CDD" id="cd14993">
    <property type="entry name" value="7tmA_CCKR-like"/>
    <property type="match status" value="1"/>
</dbReference>
<dbReference type="InterPro" id="IPR000276">
    <property type="entry name" value="GPCR_Rhodpsn"/>
</dbReference>
<protein>
    <recommendedName>
        <fullName evidence="17">Cholesterol oxidase</fullName>
        <ecNumber evidence="16">1.1.3.6</ecNumber>
        <ecNumber evidence="14">5.3.3.1</ecNumber>
    </recommendedName>
    <alternativeName>
        <fullName evidence="18">Cholesterol isomerase</fullName>
    </alternativeName>
</protein>
<dbReference type="Pfam" id="PF00732">
    <property type="entry name" value="GMC_oxred_N"/>
    <property type="match status" value="1"/>
</dbReference>
<reference evidence="22" key="1">
    <citation type="journal article" date="2017" name="bioRxiv">
        <title>Comparative analysis of the genomes of Stylophora pistillata and Acropora digitifera provides evidence for extensive differences between species of corals.</title>
        <authorList>
            <person name="Voolstra C.R."/>
            <person name="Li Y."/>
            <person name="Liew Y.J."/>
            <person name="Baumgarten S."/>
            <person name="Zoccola D."/>
            <person name="Flot J.-F."/>
            <person name="Tambutte S."/>
            <person name="Allemand D."/>
            <person name="Aranda M."/>
        </authorList>
    </citation>
    <scope>NUCLEOTIDE SEQUENCE [LARGE SCALE GENOMIC DNA]</scope>
</reference>
<sequence>MLDFSYCEAPFLPQEPQLSEAGFNLIPGVRMGNSTNESSPSPPVFPFHLRVLKLSLYVIIFVTSLVANILVCTVILRRKKMKTVTNYFILNLAIADLTLNCVCIPFDIPVQELNSVWPYGSLMCKILYPIQTLLLFASVNTLTAVSLARQRAVVYPMKKQLSKFGAKIIIIGLWLFSLIPVIPYFQALKFNPELHICEESWDDSTTTKVYTSVIFFFHYLLPFSIMFTAYFSISQELKRRAENGNQHMKGVQELEARKVVRMLKVVTTLFALCVLPNNVMWFWRDYGDAESKCKYFGELVAFTNILIFANSAANPICYTILNENYRQEISRISSPHSLIKSRYDVVVIGSGYGASIAASRCARADQSVCVLERGKEWLPGDFPETFKKASEHAQINFGGKGRKLGQPSDLYELIITDDLTVVQGCGLGGGSLVNANVGLDAEPGVFQDPVWPKELRDDVDQLLRIDRQHFVDMIKPTPYPDNYPPLHKLDRMKDGLSKFDIEDLDKVLYKTPLYVTFKDMPLNHVGIPQPKCTACGNCCAGCNVGAKNTLNFNYLPDAKAHGAEIFVEVEVVSILKSHNSTDWIVSYKRQVPGSFDLNEQFVRATYVILGAGALGSTKILQRSKERGLDVSDEIGKRFSTNGDAVGFSYNGDREANSLGVETRQMASVQPPGPTIVSAMDFRKVNNDNFEKNIIIEDGTPASSLSELYAFGVSFAAKVTGEDKFPSNEWLEKAFQELQGKGINNTLSLLCMSHDSASGVISFDNKIDDIDITWDRVGYESNFKTIDQTLQKIVHGLGGTYVRNPFWSETLGKSVVSVHPLGGCPMGDSGRTGVVNHAGQVFDGNTDELLEGLYVVDGSIIPRSVGVNPTLTISCLAERCMRLLVEKEEWKIDYDSFKPLGRFASDKGKPGIRFTEKMVGTFWLAQKNKTEGVHCEFTVTVQSSDVEHMLKYDPVHSAKMTGTLTCALLSNTPMTINEGHFQLLNQSTEHIDTKELLYKMILTGFRGKIFSFHGIKYVKSDSFGETGLKDTTVLFVTVYQGKAFSGKPVGYGKLFVTLPNFLRQLSNIEITNTTSRYERLKWTANLYAFFLGGLWEIYSPVTAKKRHFDLHAPPRLKRPLRLNGKLPEVFKCITKDKYELRLTRFQGGKKGPVVVFHGVGMNSGIFRLDTIETNFVEFLVAHRYDVWLVDWRTSCDLEWTVYEDYTLDDCAAYDFPAAIDKVLEITKQTTVQVVAHCGGSLVCFASLLTGALEGKIRSLISSQVAANPIPTQANKLKAGIYIPGTIEALGVDGITVDTDDFVSLSERLFNKFTEGVNKALLPYDELCDNPVCHRATFIYGLQWEHENLNPLTHDYLHELFGHLTTKVAKQLTLTMRQQKLVSATGEDIYLPDLEKKDRARSKTYNQHMQRLNIPVCFIVGEKNSCYLPESTHRTFNLVKEAHPAQEYTWIQIPGYGHLDCIIGKAAVHDVYPCILKALDTHAQDNTPLDEIAFDGVKKAVSSLKSKVCQTDGPKADPMTIPTLPAEMEESYLNDDASDDEELPYPAAASDVMNPVEVKSIWDSMDQITPLQAWQMWPSKSTRKSRVKNEPSYHPPKGTDIEKVEVREMQNPSDPAKNIIVSMSDLHLDSYWSKNMHERLSTFLKKLGSVAEVSIHTLILLGDVLEMWLDPITLTPPTLQEKIANWKKNETCSLFFSIVRKMAEEDGVKVFYVRGNHDHEITAGAVEELMGNKVEFIEGTLIYVINSDDGQQYRIRFAHGHDWDLFNTYALTEPNDPLGGRPVGYYVSRAVATAKTVMTETEEVLRDVTKALMQMVDGRLGSAVVQMLAKGPLQKRFTETMIERGVGRDVNKNECILLQEGKWIKMENFLKYRYFKRAIDKFGSSYTFSLLKGAVGNYDDFLSQCGEDVVVFGHTHIWRGHSIKSRIGKSIYVNTGSWIDHAHEFSYARITPPRKSVPGCVQVRRDLLDPDGIV</sequence>
<comment type="caution">
    <text evidence="21">The sequence shown here is derived from an EMBL/GenBank/DDBJ whole genome shotgun (WGS) entry which is preliminary data.</text>
</comment>
<dbReference type="GO" id="GO:0004769">
    <property type="term" value="F:steroid Delta-isomerase activity"/>
    <property type="evidence" value="ECO:0007669"/>
    <property type="project" value="UniProtKB-EC"/>
</dbReference>
<dbReference type="InterPro" id="IPR000172">
    <property type="entry name" value="GMC_OxRdtase_N"/>
</dbReference>
<dbReference type="PANTHER" id="PTHR47470:SF1">
    <property type="entry name" value="FAD-DEPENDENT OXIDOREDUCTASE 2 FAD BINDING DOMAIN-CONTAINING PROTEIN"/>
    <property type="match status" value="1"/>
</dbReference>
<keyword evidence="6" id="KW-0274">FAD</keyword>
<evidence type="ECO:0000256" key="7">
    <source>
        <dbReference type="ARBA" id="ARBA00022989"/>
    </source>
</evidence>
<dbReference type="InterPro" id="IPR036188">
    <property type="entry name" value="FAD/NAD-bd_sf"/>
</dbReference>
<dbReference type="Pfam" id="PF00001">
    <property type="entry name" value="7tm_1"/>
    <property type="match status" value="1"/>
</dbReference>
<evidence type="ECO:0000256" key="12">
    <source>
        <dbReference type="ARBA" id="ARBA00023221"/>
    </source>
</evidence>
<comment type="pathway">
    <text evidence="15">Steroid metabolism; cholesterol degradation.</text>
</comment>
<dbReference type="PROSITE" id="PS50262">
    <property type="entry name" value="G_PROTEIN_RECEP_F1_2"/>
    <property type="match status" value="1"/>
</dbReference>
<dbReference type="InterPro" id="IPR000073">
    <property type="entry name" value="AB_hydrolase_1"/>
</dbReference>
<dbReference type="GO" id="GO:0016995">
    <property type="term" value="F:cholesterol oxidase activity"/>
    <property type="evidence" value="ECO:0007669"/>
    <property type="project" value="UniProtKB-EC"/>
</dbReference>
<feature type="transmembrane region" description="Helical" evidence="19">
    <location>
        <begin position="262"/>
        <end position="283"/>
    </location>
</feature>
<evidence type="ECO:0000256" key="16">
    <source>
        <dbReference type="ARBA" id="ARBA00049723"/>
    </source>
</evidence>
<dbReference type="GO" id="GO:0008203">
    <property type="term" value="P:cholesterol metabolic process"/>
    <property type="evidence" value="ECO:0007669"/>
    <property type="project" value="UniProtKB-KW"/>
</dbReference>
<dbReference type="PRINTS" id="PR00237">
    <property type="entry name" value="GPCRRHODOPSN"/>
</dbReference>
<dbReference type="InterPro" id="IPR029058">
    <property type="entry name" value="AB_hydrolase_fold"/>
</dbReference>
<dbReference type="OrthoDB" id="9974421at2759"/>
<gene>
    <name evidence="21" type="primary">Npffr2</name>
    <name evidence="21" type="ORF">AWC38_SpisGene14081</name>
</gene>
<keyword evidence="8" id="KW-0560">Oxidoreductase</keyword>
<dbReference type="EMBL" id="LSMT01000277">
    <property type="protein sequence ID" value="PFX21429.1"/>
    <property type="molecule type" value="Genomic_DNA"/>
</dbReference>
<keyword evidence="13" id="KW-0413">Isomerase</keyword>
<dbReference type="EC" id="5.3.3.1" evidence="14"/>
<evidence type="ECO:0000256" key="11">
    <source>
        <dbReference type="ARBA" id="ARBA00023166"/>
    </source>
</evidence>
<feature type="transmembrane region" description="Helical" evidence="19">
    <location>
        <begin position="168"/>
        <end position="185"/>
    </location>
</feature>
<dbReference type="EC" id="1.1.3.6" evidence="16"/>
<keyword evidence="3" id="KW-0153">Cholesterol metabolism</keyword>
<dbReference type="InterPro" id="IPR029052">
    <property type="entry name" value="Metallo-depent_PP-like"/>
</dbReference>
<name>A0A2B4RXA1_STYPI</name>
<evidence type="ECO:0000256" key="6">
    <source>
        <dbReference type="ARBA" id="ARBA00022827"/>
    </source>
</evidence>
<dbReference type="SUPFAM" id="SSF53474">
    <property type="entry name" value="alpha/beta-Hydrolases"/>
    <property type="match status" value="1"/>
</dbReference>
<dbReference type="GO" id="GO:0004930">
    <property type="term" value="F:G protein-coupled receptor activity"/>
    <property type="evidence" value="ECO:0007669"/>
    <property type="project" value="InterPro"/>
</dbReference>
<dbReference type="SUPFAM" id="SSF81321">
    <property type="entry name" value="Family A G protein-coupled receptor-like"/>
    <property type="match status" value="1"/>
</dbReference>
<keyword evidence="10 19" id="KW-0472">Membrane</keyword>
<dbReference type="SUPFAM" id="SSF56300">
    <property type="entry name" value="Metallo-dependent phosphatases"/>
    <property type="match status" value="1"/>
</dbReference>
<dbReference type="Gene3D" id="1.20.1070.10">
    <property type="entry name" value="Rhodopsin 7-helix transmembrane proteins"/>
    <property type="match status" value="1"/>
</dbReference>
<evidence type="ECO:0000256" key="3">
    <source>
        <dbReference type="ARBA" id="ARBA00022548"/>
    </source>
</evidence>
<dbReference type="InterPro" id="IPR017452">
    <property type="entry name" value="GPCR_Rhodpsn_7TM"/>
</dbReference>
<dbReference type="GO" id="GO:0016020">
    <property type="term" value="C:membrane"/>
    <property type="evidence" value="ECO:0007669"/>
    <property type="project" value="UniProtKB-SubCell"/>
</dbReference>
<feature type="transmembrane region" description="Helical" evidence="19">
    <location>
        <begin position="209"/>
        <end position="231"/>
    </location>
</feature>
<evidence type="ECO:0000256" key="2">
    <source>
        <dbReference type="ARBA" id="ARBA00004370"/>
    </source>
</evidence>
<keyword evidence="12" id="KW-0753">Steroid metabolism</keyword>
<dbReference type="Proteomes" id="UP000225706">
    <property type="component" value="Unassembled WGS sequence"/>
</dbReference>
<feature type="transmembrane region" description="Helical" evidence="19">
    <location>
        <begin position="128"/>
        <end position="148"/>
    </location>
</feature>
<evidence type="ECO:0000313" key="21">
    <source>
        <dbReference type="EMBL" id="PFX21429.1"/>
    </source>
</evidence>
<dbReference type="Pfam" id="PF00561">
    <property type="entry name" value="Abhydrolase_1"/>
    <property type="match status" value="1"/>
</dbReference>
<evidence type="ECO:0000256" key="14">
    <source>
        <dbReference type="ARBA" id="ARBA00038856"/>
    </source>
</evidence>
<evidence type="ECO:0000256" key="17">
    <source>
        <dbReference type="ARBA" id="ARBA00049744"/>
    </source>
</evidence>
<comment type="cofactor">
    <cofactor evidence="1">
        <name>FAD</name>
        <dbReference type="ChEBI" id="CHEBI:57692"/>
    </cofactor>
</comment>
<dbReference type="Pfam" id="PF05199">
    <property type="entry name" value="GMC_oxred_C"/>
    <property type="match status" value="1"/>
</dbReference>
<proteinExistence type="predicted"/>
<evidence type="ECO:0000256" key="19">
    <source>
        <dbReference type="SAM" id="Phobius"/>
    </source>
</evidence>
<dbReference type="PANTHER" id="PTHR47470">
    <property type="entry name" value="CHOLESTEROL OXIDASE"/>
    <property type="match status" value="1"/>
</dbReference>
<dbReference type="InterPro" id="IPR052542">
    <property type="entry name" value="Cholesterol_Oxidase"/>
</dbReference>
<dbReference type="GO" id="GO:0050660">
    <property type="term" value="F:flavin adenine dinucleotide binding"/>
    <property type="evidence" value="ECO:0007669"/>
    <property type="project" value="InterPro"/>
</dbReference>
<dbReference type="Gene3D" id="3.50.50.60">
    <property type="entry name" value="FAD/NAD(P)-binding domain"/>
    <property type="match status" value="3"/>
</dbReference>
<keyword evidence="22" id="KW-1185">Reference proteome</keyword>
<feature type="domain" description="G-protein coupled receptors family 1 profile" evidence="20">
    <location>
        <begin position="67"/>
        <end position="318"/>
    </location>
</feature>
<accession>A0A2B4RXA1</accession>
<evidence type="ECO:0000256" key="9">
    <source>
        <dbReference type="ARBA" id="ARBA00023098"/>
    </source>
</evidence>
<dbReference type="SUPFAM" id="SSF51905">
    <property type="entry name" value="FAD/NAD(P)-binding domain"/>
    <property type="match status" value="1"/>
</dbReference>
<feature type="transmembrane region" description="Helical" evidence="19">
    <location>
        <begin position="88"/>
        <end position="108"/>
    </location>
</feature>
<evidence type="ECO:0000256" key="10">
    <source>
        <dbReference type="ARBA" id="ARBA00023136"/>
    </source>
</evidence>
<evidence type="ECO:0000256" key="15">
    <source>
        <dbReference type="ARBA" id="ARBA00049645"/>
    </source>
</evidence>
<keyword evidence="5 19" id="KW-0812">Transmembrane</keyword>
<evidence type="ECO:0000256" key="18">
    <source>
        <dbReference type="ARBA" id="ARBA00049778"/>
    </source>
</evidence>
<comment type="subcellular location">
    <subcellularLocation>
        <location evidence="2">Membrane</location>
    </subcellularLocation>
</comment>
<evidence type="ECO:0000259" key="20">
    <source>
        <dbReference type="PROSITE" id="PS50262"/>
    </source>
</evidence>
<keyword evidence="7 19" id="KW-1133">Transmembrane helix</keyword>
<evidence type="ECO:0000256" key="13">
    <source>
        <dbReference type="ARBA" id="ARBA00023235"/>
    </source>
</evidence>
<keyword evidence="11" id="KW-1207">Sterol metabolism</keyword>
<evidence type="ECO:0000256" key="1">
    <source>
        <dbReference type="ARBA" id="ARBA00001974"/>
    </source>
</evidence>
<dbReference type="Gene3D" id="3.40.50.1820">
    <property type="entry name" value="alpha/beta hydrolase"/>
    <property type="match status" value="1"/>
</dbReference>
<feature type="transmembrane region" description="Helical" evidence="19">
    <location>
        <begin position="54"/>
        <end position="76"/>
    </location>
</feature>
<evidence type="ECO:0000256" key="8">
    <source>
        <dbReference type="ARBA" id="ARBA00023002"/>
    </source>
</evidence>
<evidence type="ECO:0000313" key="22">
    <source>
        <dbReference type="Proteomes" id="UP000225706"/>
    </source>
</evidence>
<keyword evidence="4" id="KW-0285">Flavoprotein</keyword>
<keyword evidence="21" id="KW-0675">Receptor</keyword>
<keyword evidence="9" id="KW-0443">Lipid metabolism</keyword>
<dbReference type="FunFam" id="1.20.1070.10:FF:000445">
    <property type="entry name" value="Predicted protein"/>
    <property type="match status" value="1"/>
</dbReference>
<evidence type="ECO:0000256" key="5">
    <source>
        <dbReference type="ARBA" id="ARBA00022692"/>
    </source>
</evidence>
<evidence type="ECO:0000256" key="4">
    <source>
        <dbReference type="ARBA" id="ARBA00022630"/>
    </source>
</evidence>
<organism evidence="21 22">
    <name type="scientific">Stylophora pistillata</name>
    <name type="common">Smooth cauliflower coral</name>
    <dbReference type="NCBI Taxonomy" id="50429"/>
    <lineage>
        <taxon>Eukaryota</taxon>
        <taxon>Metazoa</taxon>
        <taxon>Cnidaria</taxon>
        <taxon>Anthozoa</taxon>
        <taxon>Hexacorallia</taxon>
        <taxon>Scleractinia</taxon>
        <taxon>Astrocoeniina</taxon>
        <taxon>Pocilloporidae</taxon>
        <taxon>Stylophora</taxon>
    </lineage>
</organism>
<dbReference type="InterPro" id="IPR007867">
    <property type="entry name" value="GMC_OxRtase_C"/>
</dbReference>
<dbReference type="Gene3D" id="3.60.21.10">
    <property type="match status" value="1"/>
</dbReference>